<protein>
    <submittedName>
        <fullName evidence="1">Uncharacterized protein</fullName>
    </submittedName>
</protein>
<accession>A0A024GQJ9</accession>
<proteinExistence type="predicted"/>
<dbReference type="Proteomes" id="UP000053237">
    <property type="component" value="Unassembled WGS sequence"/>
</dbReference>
<gene>
    <name evidence="1" type="ORF">BN9_100250</name>
</gene>
<organism evidence="1 2">
    <name type="scientific">Albugo candida</name>
    <dbReference type="NCBI Taxonomy" id="65357"/>
    <lineage>
        <taxon>Eukaryota</taxon>
        <taxon>Sar</taxon>
        <taxon>Stramenopiles</taxon>
        <taxon>Oomycota</taxon>
        <taxon>Peronosporomycetes</taxon>
        <taxon>Albuginales</taxon>
        <taxon>Albuginaceae</taxon>
        <taxon>Albugo</taxon>
    </lineage>
</organism>
<reference evidence="1 2" key="1">
    <citation type="submission" date="2012-05" db="EMBL/GenBank/DDBJ databases">
        <title>Recombination and specialization in a pathogen metapopulation.</title>
        <authorList>
            <person name="Gardiner A."/>
            <person name="Kemen E."/>
            <person name="Schultz-Larsen T."/>
            <person name="MacLean D."/>
            <person name="Van Oosterhout C."/>
            <person name="Jones J.D.G."/>
        </authorList>
    </citation>
    <scope>NUCLEOTIDE SEQUENCE [LARGE SCALE GENOMIC DNA]</scope>
    <source>
        <strain evidence="1 2">Ac Nc2</strain>
    </source>
</reference>
<dbReference type="AlphaFoldDB" id="A0A024GQJ9"/>
<comment type="caution">
    <text evidence="1">The sequence shown here is derived from an EMBL/GenBank/DDBJ whole genome shotgun (WGS) entry which is preliminary data.</text>
</comment>
<keyword evidence="2" id="KW-1185">Reference proteome</keyword>
<evidence type="ECO:0000313" key="2">
    <source>
        <dbReference type="Proteomes" id="UP000053237"/>
    </source>
</evidence>
<dbReference type="InParanoid" id="A0A024GQJ9"/>
<sequence length="73" mass="8377">MVSSTDEHGSLNKKIHTVRACEYSTRIQSEWNVAENGESARTCQQYLKVFLHRLSIETWLDRAALVTPNKQVT</sequence>
<name>A0A024GQJ9_9STRA</name>
<evidence type="ECO:0000313" key="1">
    <source>
        <dbReference type="EMBL" id="CCI48826.1"/>
    </source>
</evidence>
<dbReference type="EMBL" id="CAIX01000249">
    <property type="protein sequence ID" value="CCI48826.1"/>
    <property type="molecule type" value="Genomic_DNA"/>
</dbReference>